<name>A0A5A7T8W0_CUCMM</name>
<dbReference type="Proteomes" id="UP000321393">
    <property type="component" value="Unassembled WGS sequence"/>
</dbReference>
<feature type="region of interest" description="Disordered" evidence="1">
    <location>
        <begin position="124"/>
        <end position="143"/>
    </location>
</feature>
<evidence type="ECO:0000313" key="4">
    <source>
        <dbReference type="EMBL" id="KAA0039318.1"/>
    </source>
</evidence>
<reference evidence="6 7" key="1">
    <citation type="submission" date="2019-08" db="EMBL/GenBank/DDBJ databases">
        <title>Draft genome sequences of two oriental melons (Cucumis melo L. var makuwa).</title>
        <authorList>
            <person name="Kwon S.-Y."/>
        </authorList>
    </citation>
    <scope>NUCLEOTIDE SEQUENCE [LARGE SCALE GENOMIC DNA]</scope>
    <source>
        <strain evidence="7">cv. Chang Bougi</strain>
        <strain evidence="6">cv. SW 3</strain>
        <tissue evidence="4">Leaf</tissue>
    </source>
</reference>
<organism evidence="4 6">
    <name type="scientific">Cucumis melo var. makuwa</name>
    <name type="common">Oriental melon</name>
    <dbReference type="NCBI Taxonomy" id="1194695"/>
    <lineage>
        <taxon>Eukaryota</taxon>
        <taxon>Viridiplantae</taxon>
        <taxon>Streptophyta</taxon>
        <taxon>Embryophyta</taxon>
        <taxon>Tracheophyta</taxon>
        <taxon>Spermatophyta</taxon>
        <taxon>Magnoliopsida</taxon>
        <taxon>eudicotyledons</taxon>
        <taxon>Gunneridae</taxon>
        <taxon>Pentapetalae</taxon>
        <taxon>rosids</taxon>
        <taxon>fabids</taxon>
        <taxon>Cucurbitales</taxon>
        <taxon>Cucurbitaceae</taxon>
        <taxon>Benincaseae</taxon>
        <taxon>Cucumis</taxon>
    </lineage>
</organism>
<gene>
    <name evidence="5" type="ORF">E5676_scaffold169G001110</name>
    <name evidence="4" type="ORF">E6C27_scaffold64G001150</name>
</gene>
<protein>
    <submittedName>
        <fullName evidence="4">Integrase</fullName>
    </submittedName>
</protein>
<feature type="compositionally biased region" description="Low complexity" evidence="1">
    <location>
        <begin position="127"/>
        <end position="137"/>
    </location>
</feature>
<evidence type="ECO:0000256" key="1">
    <source>
        <dbReference type="SAM" id="MobiDB-lite"/>
    </source>
</evidence>
<dbReference type="AlphaFoldDB" id="A0A5A7T8W0"/>
<dbReference type="STRING" id="1194695.A0A5A7T8W0"/>
<evidence type="ECO:0000313" key="7">
    <source>
        <dbReference type="Proteomes" id="UP000321947"/>
    </source>
</evidence>
<dbReference type="OrthoDB" id="906313at2759"/>
<evidence type="ECO:0000259" key="2">
    <source>
        <dbReference type="Pfam" id="PF07727"/>
    </source>
</evidence>
<dbReference type="Proteomes" id="UP000321947">
    <property type="component" value="Unassembled WGS sequence"/>
</dbReference>
<accession>A0A5A7T8W0</accession>
<feature type="domain" description="Retrovirus-related Pol polyprotein from transposon TNT 1-94-like beta-barrel" evidence="3">
    <location>
        <begin position="62"/>
        <end position="114"/>
    </location>
</feature>
<evidence type="ECO:0000259" key="3">
    <source>
        <dbReference type="Pfam" id="PF22936"/>
    </source>
</evidence>
<dbReference type="EMBL" id="SSTE01018412">
    <property type="protein sequence ID" value="KAA0039318.1"/>
    <property type="molecule type" value="Genomic_DNA"/>
</dbReference>
<dbReference type="EMBL" id="SSTD01016718">
    <property type="protein sequence ID" value="TYK00501.1"/>
    <property type="molecule type" value="Genomic_DNA"/>
</dbReference>
<feature type="domain" description="Reverse transcriptase Ty1/copia-type" evidence="2">
    <location>
        <begin position="169"/>
        <end position="233"/>
    </location>
</feature>
<sequence>MLTPRKLFKCKLHSEAVHVEDEEVKETMTIEAVQILKIHKKVLLYLEEGALAEIKQIVRRIVSEVKTSDNSGLQVKDQVDILVKTKKGTKRVTDVFYLPCLKHNLLSIGQLLQRDENKVVDQVQAAESSSSSTPSSISDDEISPRRIRTIQDEKCQIAMDQEIDSIRRNETWDLMELLTNKQALGVKWVNRTKLKSDGNVEKYKARLVVKGYKQKYGVDYEEIFVPATRIETI</sequence>
<comment type="caution">
    <text evidence="4">The sequence shown here is derived from an EMBL/GenBank/DDBJ whole genome shotgun (WGS) entry which is preliminary data.</text>
</comment>
<evidence type="ECO:0000313" key="6">
    <source>
        <dbReference type="Proteomes" id="UP000321393"/>
    </source>
</evidence>
<dbReference type="Pfam" id="PF07727">
    <property type="entry name" value="RVT_2"/>
    <property type="match status" value="1"/>
</dbReference>
<proteinExistence type="predicted"/>
<dbReference type="InterPro" id="IPR013103">
    <property type="entry name" value="RVT_2"/>
</dbReference>
<evidence type="ECO:0000313" key="5">
    <source>
        <dbReference type="EMBL" id="TYK00501.1"/>
    </source>
</evidence>
<dbReference type="Pfam" id="PF22936">
    <property type="entry name" value="Pol_BBD"/>
    <property type="match status" value="1"/>
</dbReference>
<dbReference type="InterPro" id="IPR054722">
    <property type="entry name" value="PolX-like_BBD"/>
</dbReference>